<keyword evidence="3" id="KW-1185">Reference proteome</keyword>
<dbReference type="EMBL" id="JAWWNJ010000076">
    <property type="protein sequence ID" value="KAK7006087.1"/>
    <property type="molecule type" value="Genomic_DNA"/>
</dbReference>
<sequence length="385" mass="42494">MLGLLPEYAEVVGAAQRKTNMKVGSKSFQRDLVRAHTTKARCLQDSIDCLEGSAGFSRLLSNLYPTSRLAALNFPAPHYSGWLESTFDWCCVPEPEFKLSRFLASRNFGCTGVRTAVGFALSNATRGHVSGLLSLLQREFGRRQANSALQLISQRQHQHPASLVTATFSPRILPPAGKNRPPEFKQRLSPFPHELFSSSRTRRAAALYRVDYTEMFPASSTASPFAPGILPPAGKSLSYKSNQRSFKESRKLFASLTTRRAAAQLFPASGVSGKSRSSELKAPSSRAMLLVEAPRSGGNARVCLGLEISPSRIPDFFGNLIFRRPANEVRDAANPRFEFQLPDNIQRFLNRQGSLFQSYRKSSPSSKSQNSLKTGDLVDFGVTKR</sequence>
<protein>
    <submittedName>
        <fullName evidence="2">Uncharacterized protein</fullName>
    </submittedName>
</protein>
<reference evidence="2 3" key="1">
    <citation type="journal article" date="2024" name="J Genomics">
        <title>Draft genome sequencing and assembly of Favolaschia claudopus CIRM-BRFM 2984 isolated from oak limbs.</title>
        <authorList>
            <person name="Navarro D."/>
            <person name="Drula E."/>
            <person name="Chaduli D."/>
            <person name="Cazenave R."/>
            <person name="Ahrendt S."/>
            <person name="Wang J."/>
            <person name="Lipzen A."/>
            <person name="Daum C."/>
            <person name="Barry K."/>
            <person name="Grigoriev I.V."/>
            <person name="Favel A."/>
            <person name="Rosso M.N."/>
            <person name="Martin F."/>
        </authorList>
    </citation>
    <scope>NUCLEOTIDE SEQUENCE [LARGE SCALE GENOMIC DNA]</scope>
    <source>
        <strain evidence="2 3">CIRM-BRFM 2984</strain>
    </source>
</reference>
<dbReference type="Proteomes" id="UP001362999">
    <property type="component" value="Unassembled WGS sequence"/>
</dbReference>
<evidence type="ECO:0000256" key="1">
    <source>
        <dbReference type="SAM" id="MobiDB-lite"/>
    </source>
</evidence>
<gene>
    <name evidence="2" type="ORF">R3P38DRAFT_3601672</name>
</gene>
<evidence type="ECO:0000313" key="3">
    <source>
        <dbReference type="Proteomes" id="UP001362999"/>
    </source>
</evidence>
<evidence type="ECO:0000313" key="2">
    <source>
        <dbReference type="EMBL" id="KAK7006087.1"/>
    </source>
</evidence>
<feature type="compositionally biased region" description="Low complexity" evidence="1">
    <location>
        <begin position="359"/>
        <end position="373"/>
    </location>
</feature>
<accession>A0AAW0AB32</accession>
<proteinExistence type="predicted"/>
<name>A0AAW0AB32_9AGAR</name>
<feature type="region of interest" description="Disordered" evidence="1">
    <location>
        <begin position="359"/>
        <end position="385"/>
    </location>
</feature>
<comment type="caution">
    <text evidence="2">The sequence shown here is derived from an EMBL/GenBank/DDBJ whole genome shotgun (WGS) entry which is preliminary data.</text>
</comment>
<dbReference type="AlphaFoldDB" id="A0AAW0AB32"/>
<organism evidence="2 3">
    <name type="scientific">Favolaschia claudopus</name>
    <dbReference type="NCBI Taxonomy" id="2862362"/>
    <lineage>
        <taxon>Eukaryota</taxon>
        <taxon>Fungi</taxon>
        <taxon>Dikarya</taxon>
        <taxon>Basidiomycota</taxon>
        <taxon>Agaricomycotina</taxon>
        <taxon>Agaricomycetes</taxon>
        <taxon>Agaricomycetidae</taxon>
        <taxon>Agaricales</taxon>
        <taxon>Marasmiineae</taxon>
        <taxon>Mycenaceae</taxon>
        <taxon>Favolaschia</taxon>
    </lineage>
</organism>